<reference evidence="1" key="1">
    <citation type="submission" date="2013-11" db="EMBL/GenBank/DDBJ databases">
        <title>Draft genome sequence and annotation of the entomopathogenic bacteria, Xenorhabdus cabanillasi strain JM26 and Xenorhabdus szentirmai strain DSM 16338.</title>
        <authorList>
            <person name="Gualtieri M."/>
            <person name="Ogier J.C."/>
            <person name="Pages S."/>
            <person name="Givaudan A."/>
            <person name="Gaudriault S."/>
        </authorList>
    </citation>
    <scope>NUCLEOTIDE SEQUENCE [LARGE SCALE GENOMIC DNA]</scope>
    <source>
        <strain evidence="1">DSM 16338</strain>
    </source>
</reference>
<evidence type="ECO:0000313" key="1">
    <source>
        <dbReference type="EMBL" id="CDL85388.1"/>
    </source>
</evidence>
<keyword evidence="2" id="KW-1185">Reference proteome</keyword>
<dbReference type="AlphaFoldDB" id="W1J5R9"/>
<dbReference type="EMBL" id="CBXF010000132">
    <property type="protein sequence ID" value="CDL85388.1"/>
    <property type="molecule type" value="Genomic_DNA"/>
</dbReference>
<dbReference type="OrthoDB" id="8611678at2"/>
<organism evidence="1 2">
    <name type="scientific">Xenorhabdus szentirmaii DSM 16338</name>
    <dbReference type="NCBI Taxonomy" id="1427518"/>
    <lineage>
        <taxon>Bacteria</taxon>
        <taxon>Pseudomonadati</taxon>
        <taxon>Pseudomonadota</taxon>
        <taxon>Gammaproteobacteria</taxon>
        <taxon>Enterobacterales</taxon>
        <taxon>Morganellaceae</taxon>
        <taxon>Xenorhabdus</taxon>
    </lineage>
</organism>
<evidence type="ECO:0000313" key="2">
    <source>
        <dbReference type="Proteomes" id="UP000019202"/>
    </source>
</evidence>
<gene>
    <name evidence="1" type="ORF">XSR1_70126</name>
</gene>
<protein>
    <submittedName>
        <fullName evidence="1">Uncharacterized protein</fullName>
    </submittedName>
</protein>
<name>W1J5R9_9GAMM</name>
<sequence length="137" mass="16104">MTKPHIHADLITLYATIAHITNEPWLHFQYREYYGEEWSDCRGPIEFWFDHEYRLKPRTIKIGSFDVPEPVRESLKEEAEYFHVDTGFLWDDDGVSRSWWLDSDVDKARLSAGLIHLTREAAELHAKALISLSKNNT</sequence>
<comment type="caution">
    <text evidence="1">The sequence shown here is derived from an EMBL/GenBank/DDBJ whole genome shotgun (WGS) entry which is preliminary data.</text>
</comment>
<dbReference type="STRING" id="1427518.XSR1_70126"/>
<dbReference type="RefSeq" id="WP_038241573.1">
    <property type="nucleotide sequence ID" value="NZ_CAWLWS010000132.1"/>
</dbReference>
<accession>W1J5R9</accession>
<dbReference type="Proteomes" id="UP000019202">
    <property type="component" value="Unassembled WGS sequence"/>
</dbReference>
<proteinExistence type="predicted"/>